<accession>A0ACB5SPM7</accession>
<organism evidence="1 2">
    <name type="scientific">Neofusicoccum parvum</name>
    <dbReference type="NCBI Taxonomy" id="310453"/>
    <lineage>
        <taxon>Eukaryota</taxon>
        <taxon>Fungi</taxon>
        <taxon>Dikarya</taxon>
        <taxon>Ascomycota</taxon>
        <taxon>Pezizomycotina</taxon>
        <taxon>Dothideomycetes</taxon>
        <taxon>Dothideomycetes incertae sedis</taxon>
        <taxon>Botryosphaeriales</taxon>
        <taxon>Botryosphaeriaceae</taxon>
        <taxon>Neofusicoccum</taxon>
    </lineage>
</organism>
<reference evidence="1" key="1">
    <citation type="submission" date="2024-09" db="EMBL/GenBank/DDBJ databases">
        <title>Draft Genome Sequences of Neofusicoccum parvum.</title>
        <authorList>
            <person name="Ashida A."/>
            <person name="Camagna M."/>
            <person name="Tanaka A."/>
            <person name="Takemoto D."/>
        </authorList>
    </citation>
    <scope>NUCLEOTIDE SEQUENCE</scope>
    <source>
        <strain evidence="1">PPO83</strain>
    </source>
</reference>
<dbReference type="Proteomes" id="UP001165186">
    <property type="component" value="Unassembled WGS sequence"/>
</dbReference>
<name>A0ACB5SPM7_9PEZI</name>
<comment type="caution">
    <text evidence="1">The sequence shown here is derived from an EMBL/GenBank/DDBJ whole genome shotgun (WGS) entry which is preliminary data.</text>
</comment>
<sequence length="507" mass="56731">MIGLLQTAGLLAIAAAAYAVSLVVYRLYFHPLAKFPGPKLAAATFLVEIYFDLFHGEGGQFVWQYRRWHEQYGPIIRVTPDELHIQDSSYHEEFFSPSRAVEKPEYQRDRFANPLSANSSVEHALHRMRRGALNPSFSKRKVSEFVPAIQASLTKILARLEHEYASTGRVLNLTRLWGCLASDIVVGFAFDQRARFLDTPGFDSALNQCFTGMVEAVHWLTHVPLLARLSRSLPERLVTVLDPRMESFFAYMAELRCLIDSAIAAEQRGEKTGDALFPSLLRSGLPPPELSPERLLHEAISILGAGGESTGRSLSIACFHILSSPRMLATLSAELAAAIPDPARMPDWDELAQLPYLSACVDEALRLTYGPGSRMPRRYPGGELRYADWAIPAGTLVSMDNYAVSHDEAIFPDSFRFAPERWLGSPRAPDGRLLRRYMVAFGRGTRNCTGMQLGYAELFLALANFFRSPLAQRARLWETTVEDVMMARDMFAPKPRKGSQGVRVVFE</sequence>
<dbReference type="EMBL" id="BSXG01000177">
    <property type="protein sequence ID" value="GME51602.1"/>
    <property type="molecule type" value="Genomic_DNA"/>
</dbReference>
<evidence type="ECO:0000313" key="2">
    <source>
        <dbReference type="Proteomes" id="UP001165186"/>
    </source>
</evidence>
<evidence type="ECO:0000313" key="1">
    <source>
        <dbReference type="EMBL" id="GME51602.1"/>
    </source>
</evidence>
<proteinExistence type="predicted"/>
<keyword evidence="2" id="KW-1185">Reference proteome</keyword>
<protein>
    <submittedName>
        <fullName evidence="1">Cytochrome P450</fullName>
    </submittedName>
</protein>
<gene>
    <name evidence="1" type="primary">g12476</name>
    <name evidence="1" type="ORF">NpPPO83_00012476</name>
</gene>